<keyword evidence="2" id="KW-0143">Chaperone</keyword>
<comment type="function">
    <text evidence="4">PPIases accelerate the folding of proteins. It catalyzes the cis-trans isomerization of proline imidic peptide bonds in oligopeptides.</text>
</comment>
<dbReference type="PRINTS" id="PR00153">
    <property type="entry name" value="CSAPPISMRASE"/>
</dbReference>
<dbReference type="PANTHER" id="PTHR45625">
    <property type="entry name" value="PEPTIDYL-PROLYL CIS-TRANS ISOMERASE-RELATED"/>
    <property type="match status" value="1"/>
</dbReference>
<organism evidence="6 7">
    <name type="scientific">Ilex paraguariensis</name>
    <name type="common">yerba mate</name>
    <dbReference type="NCBI Taxonomy" id="185542"/>
    <lineage>
        <taxon>Eukaryota</taxon>
        <taxon>Viridiplantae</taxon>
        <taxon>Streptophyta</taxon>
        <taxon>Embryophyta</taxon>
        <taxon>Tracheophyta</taxon>
        <taxon>Spermatophyta</taxon>
        <taxon>Magnoliopsida</taxon>
        <taxon>eudicotyledons</taxon>
        <taxon>Gunneridae</taxon>
        <taxon>Pentapetalae</taxon>
        <taxon>asterids</taxon>
        <taxon>campanulids</taxon>
        <taxon>Aquifoliales</taxon>
        <taxon>Aquifoliaceae</taxon>
        <taxon>Ilex</taxon>
    </lineage>
</organism>
<dbReference type="AlphaFoldDB" id="A0ABC8S9H6"/>
<keyword evidence="7" id="KW-1185">Reference proteome</keyword>
<evidence type="ECO:0000256" key="2">
    <source>
        <dbReference type="ARBA" id="ARBA00023186"/>
    </source>
</evidence>
<dbReference type="EC" id="5.2.1.8" evidence="4"/>
<comment type="catalytic activity">
    <reaction evidence="4">
        <text>[protein]-peptidylproline (omega=180) = [protein]-peptidylproline (omega=0)</text>
        <dbReference type="Rhea" id="RHEA:16237"/>
        <dbReference type="Rhea" id="RHEA-COMP:10747"/>
        <dbReference type="Rhea" id="RHEA-COMP:10748"/>
        <dbReference type="ChEBI" id="CHEBI:83833"/>
        <dbReference type="ChEBI" id="CHEBI:83834"/>
        <dbReference type="EC" id="5.2.1.8"/>
    </reaction>
</comment>
<dbReference type="PROSITE" id="PS50072">
    <property type="entry name" value="CSA_PPIASE_2"/>
    <property type="match status" value="1"/>
</dbReference>
<keyword evidence="3 4" id="KW-0413">Isomerase</keyword>
<reference evidence="6 7" key="1">
    <citation type="submission" date="2024-02" db="EMBL/GenBank/DDBJ databases">
        <authorList>
            <person name="Vignale AGUSTIN F."/>
            <person name="Sosa J E."/>
            <person name="Modenutti C."/>
        </authorList>
    </citation>
    <scope>NUCLEOTIDE SEQUENCE [LARGE SCALE GENOMIC DNA]</scope>
</reference>
<gene>
    <name evidence="6" type="ORF">ILEXP_LOCUS22132</name>
</gene>
<comment type="caution">
    <text evidence="6">The sequence shown here is derived from an EMBL/GenBank/DDBJ whole genome shotgun (WGS) entry which is preliminary data.</text>
</comment>
<evidence type="ECO:0000256" key="3">
    <source>
        <dbReference type="ARBA" id="ARBA00023235"/>
    </source>
</evidence>
<feature type="domain" description="PPIase cyclophilin-type" evidence="5">
    <location>
        <begin position="1"/>
        <end position="65"/>
    </location>
</feature>
<dbReference type="PANTHER" id="PTHR45625:SF4">
    <property type="entry name" value="PEPTIDYLPROLYL ISOMERASE DOMAIN AND WD REPEAT-CONTAINING PROTEIN 1"/>
    <property type="match status" value="1"/>
</dbReference>
<dbReference type="InterPro" id="IPR044666">
    <property type="entry name" value="Cyclophilin_A-like"/>
</dbReference>
<dbReference type="InterPro" id="IPR029000">
    <property type="entry name" value="Cyclophilin-like_dom_sf"/>
</dbReference>
<dbReference type="SUPFAM" id="SSF50891">
    <property type="entry name" value="Cyclophilin-like"/>
    <property type="match status" value="1"/>
</dbReference>
<evidence type="ECO:0000313" key="7">
    <source>
        <dbReference type="Proteomes" id="UP001642360"/>
    </source>
</evidence>
<evidence type="ECO:0000259" key="5">
    <source>
        <dbReference type="PROSITE" id="PS50072"/>
    </source>
</evidence>
<proteinExistence type="inferred from homology"/>
<accession>A0ABC8S9H6</accession>
<evidence type="ECO:0000256" key="1">
    <source>
        <dbReference type="ARBA" id="ARBA00023110"/>
    </source>
</evidence>
<name>A0ABC8S9H6_9AQUA</name>
<evidence type="ECO:0000313" key="6">
    <source>
        <dbReference type="EMBL" id="CAK9153829.1"/>
    </source>
</evidence>
<sequence>MANAGQNTNGSQFFITTVATPWLDNKHTVFGRVAKGMDVVQAIEKVKTDKADKPYQDVKILNVTVPNNGILSLSESPRSDQSSTILLPHIVVVLFGVTGCRNLASHKLCGLSVSTVPGLPKNVLMGEGKN</sequence>
<comment type="similarity">
    <text evidence="4">Belongs to the cyclophilin-type PPIase family.</text>
</comment>
<dbReference type="Pfam" id="PF00160">
    <property type="entry name" value="Pro_isomerase"/>
    <property type="match status" value="1"/>
</dbReference>
<dbReference type="Proteomes" id="UP001642360">
    <property type="component" value="Unassembled WGS sequence"/>
</dbReference>
<evidence type="ECO:0000256" key="4">
    <source>
        <dbReference type="RuleBase" id="RU363019"/>
    </source>
</evidence>
<keyword evidence="1 4" id="KW-0697">Rotamase</keyword>
<protein>
    <recommendedName>
        <fullName evidence="4">Peptidyl-prolyl cis-trans isomerase</fullName>
        <shortName evidence="4">PPIase</shortName>
        <ecNumber evidence="4">5.2.1.8</ecNumber>
    </recommendedName>
</protein>
<dbReference type="GO" id="GO:0003755">
    <property type="term" value="F:peptidyl-prolyl cis-trans isomerase activity"/>
    <property type="evidence" value="ECO:0007669"/>
    <property type="project" value="UniProtKB-UniRule"/>
</dbReference>
<dbReference type="InterPro" id="IPR002130">
    <property type="entry name" value="Cyclophilin-type_PPIase_dom"/>
</dbReference>
<dbReference type="Gene3D" id="2.40.100.10">
    <property type="entry name" value="Cyclophilin-like"/>
    <property type="match status" value="1"/>
</dbReference>
<dbReference type="EMBL" id="CAUOFW020002458">
    <property type="protein sequence ID" value="CAK9153829.1"/>
    <property type="molecule type" value="Genomic_DNA"/>
</dbReference>